<evidence type="ECO:0000313" key="1">
    <source>
        <dbReference type="EMBL" id="QAA32868.1"/>
    </source>
</evidence>
<dbReference type="EMBL" id="CP025746">
    <property type="protein sequence ID" value="QAA32868.1"/>
    <property type="molecule type" value="Genomic_DNA"/>
</dbReference>
<dbReference type="InterPro" id="IPR013324">
    <property type="entry name" value="RNA_pol_sigma_r3/r4-like"/>
</dbReference>
<name>A0A3R5QYZ4_9CLOT</name>
<dbReference type="Gene3D" id="1.20.140.160">
    <property type="match status" value="1"/>
</dbReference>
<organism evidence="1 2">
    <name type="scientific">Clostridium manihotivorum</name>
    <dbReference type="NCBI Taxonomy" id="2320868"/>
    <lineage>
        <taxon>Bacteria</taxon>
        <taxon>Bacillati</taxon>
        <taxon>Bacillota</taxon>
        <taxon>Clostridia</taxon>
        <taxon>Eubacteriales</taxon>
        <taxon>Clostridiaceae</taxon>
        <taxon>Clostridium</taxon>
    </lineage>
</organism>
<evidence type="ECO:0000313" key="2">
    <source>
        <dbReference type="Proteomes" id="UP000286268"/>
    </source>
</evidence>
<reference evidence="1 2" key="1">
    <citation type="submission" date="2018-01" db="EMBL/GenBank/DDBJ databases">
        <title>Genome Sequencing and Assembly of Anaerobacter polyendosporus strain CT4.</title>
        <authorList>
            <person name="Tachaapaikoon C."/>
            <person name="Sutheeworapong S."/>
            <person name="Jenjaroenpun P."/>
            <person name="Wongsurawat T."/>
            <person name="Nookeaw I."/>
            <person name="Cheawchanlertfa P."/>
            <person name="Kosugi A."/>
            <person name="Cheevadhanarak S."/>
            <person name="Ratanakhanokchai K."/>
        </authorList>
    </citation>
    <scope>NUCLEOTIDE SEQUENCE [LARGE SCALE GENOMIC DNA]</scope>
    <source>
        <strain evidence="1 2">CT4</strain>
    </source>
</reference>
<dbReference type="AlphaFoldDB" id="A0A3R5QYZ4"/>
<dbReference type="RefSeq" id="WP_128213602.1">
    <property type="nucleotide sequence ID" value="NZ_CP025746.1"/>
</dbReference>
<keyword evidence="2" id="KW-1185">Reference proteome</keyword>
<evidence type="ECO:0008006" key="3">
    <source>
        <dbReference type="Google" id="ProtNLM"/>
    </source>
</evidence>
<sequence length="132" mass="15437">MGKNDELLQDIEKGFSSYVKAALYSTSQNYFGRYFKEICNMVNIDSIDTWEEMDFIPTITSNSVVHLEWYLEDDLLSKAVSLLSKNEKELLFIKFFEKNTDEQIARKFGVTRQALTKSKKKILSKLKNRMKS</sequence>
<dbReference type="OrthoDB" id="2659236at2"/>
<dbReference type="SUPFAM" id="SSF88659">
    <property type="entry name" value="Sigma3 and sigma4 domains of RNA polymerase sigma factors"/>
    <property type="match status" value="1"/>
</dbReference>
<proteinExistence type="predicted"/>
<dbReference type="KEGG" id="cmah:C1I91_15130"/>
<accession>A0A3R5QYZ4</accession>
<protein>
    <recommendedName>
        <fullName evidence="3">Sigma-70 family RNA polymerase sigma factor</fullName>
    </recommendedName>
</protein>
<gene>
    <name evidence="1" type="ORF">C1I91_15130</name>
</gene>
<dbReference type="Proteomes" id="UP000286268">
    <property type="component" value="Chromosome"/>
</dbReference>